<gene>
    <name evidence="1" type="ORF">F990_01746</name>
</gene>
<dbReference type="STRING" id="202955.GCA_000759995_00722"/>
<organism evidence="1 2">
    <name type="scientific">Acinetobacter tjernbergiae DSM 14971 = CIP 107465</name>
    <dbReference type="NCBI Taxonomy" id="1120928"/>
    <lineage>
        <taxon>Bacteria</taxon>
        <taxon>Pseudomonadati</taxon>
        <taxon>Pseudomonadota</taxon>
        <taxon>Gammaproteobacteria</taxon>
        <taxon>Moraxellales</taxon>
        <taxon>Moraxellaceae</taxon>
        <taxon>Acinetobacter</taxon>
    </lineage>
</organism>
<dbReference type="RefSeq" id="WP_018679345.1">
    <property type="nucleotide sequence ID" value="NZ_AYEV01000015.1"/>
</dbReference>
<evidence type="ECO:0000313" key="2">
    <source>
        <dbReference type="Proteomes" id="UP000017404"/>
    </source>
</evidence>
<dbReference type="PATRIC" id="fig|1120928.5.peg.1779"/>
<dbReference type="Proteomes" id="UP000017404">
    <property type="component" value="Unassembled WGS sequence"/>
</dbReference>
<reference evidence="1 2" key="1">
    <citation type="submission" date="2013-10" db="EMBL/GenBank/DDBJ databases">
        <title>The Genome Sequence of Acinetobacter tjernbergiae CIP107465.</title>
        <authorList>
            <consortium name="The Broad Institute Genomics Platform"/>
            <consortium name="The Broad Institute Genome Sequencing Center for Infectious Disease"/>
            <person name="Cerqueira G."/>
            <person name="Feldgarden M."/>
            <person name="Courvalin P."/>
            <person name="Grillot-Courvalin C."/>
            <person name="Clermont D."/>
            <person name="Rocha E."/>
            <person name="Yoon E.-J."/>
            <person name="Nemec A."/>
            <person name="Young S.K."/>
            <person name="Zeng Q."/>
            <person name="Gargeya S."/>
            <person name="Fitzgerald M."/>
            <person name="Abouelleil A."/>
            <person name="Alvarado L."/>
            <person name="Berlin A.M."/>
            <person name="Chapman S.B."/>
            <person name="Gainer-Dewar J."/>
            <person name="Goldberg J."/>
            <person name="Gnerre S."/>
            <person name="Griggs A."/>
            <person name="Gujja S."/>
            <person name="Hansen M."/>
            <person name="Howarth C."/>
            <person name="Imamovic A."/>
            <person name="Ireland A."/>
            <person name="Larimer J."/>
            <person name="McCowan C."/>
            <person name="Murphy C."/>
            <person name="Pearson M."/>
            <person name="Poon T.W."/>
            <person name="Priest M."/>
            <person name="Roberts A."/>
            <person name="Saif S."/>
            <person name="Shea T."/>
            <person name="Sykes S."/>
            <person name="Wortman J."/>
            <person name="Nusbaum C."/>
            <person name="Birren B."/>
        </authorList>
    </citation>
    <scope>NUCLEOTIDE SEQUENCE [LARGE SCALE GENOMIC DNA]</scope>
    <source>
        <strain evidence="1 2">CIP 107465</strain>
    </source>
</reference>
<sequence>MKYNSFILLDTNMTNSYKPDFMLIKLSNDFRNFHSKGINNRFLFGILFHEWLHYFHNVSTNFGMSTFTSTASLWLYFHNSNINGKAIDHSKYKESITKFNSILVHSRKNVNKGRDLRDINKQNFELLEVFKAELKSTQYGNETLHTYVCQIRIKDQGEHAQTIEVGALEIFENLAYLLEKKLVKNLQERDTSDSKFESFSEPPIVPYRMIELLLSHFELNLSNDDCIRVMITLLLAVDSLELLEPLINEIKIYQSEGKSVETCLIEITENILKQNNIIERLNNTEEWIKQYFPIDDSIGLSIKSIFKVIKTNLEARNRNPFVEFDILNQLKENPQKFSEVLKKYSSCAIMVPLAANKIIDRTINSELISLGEVGHLENWQQFHAALHFLGLHIKEDGGFMDTSELPNSCCPFYNVCTVKPKQDNNDICRYKPWENYDAINPTSDMCWYGCGVRQTTYCPNQ</sequence>
<comment type="caution">
    <text evidence="1">The sequence shown here is derived from an EMBL/GenBank/DDBJ whole genome shotgun (WGS) entry which is preliminary data.</text>
</comment>
<proteinExistence type="predicted"/>
<keyword evidence="2" id="KW-1185">Reference proteome</keyword>
<evidence type="ECO:0000313" key="1">
    <source>
        <dbReference type="EMBL" id="ESK55632.1"/>
    </source>
</evidence>
<accession>V2V030</accession>
<dbReference type="AlphaFoldDB" id="V2V030"/>
<protein>
    <submittedName>
        <fullName evidence="1">Uncharacterized protein</fullName>
    </submittedName>
</protein>
<name>V2V030_9GAMM</name>
<dbReference type="EMBL" id="AYEV01000015">
    <property type="protein sequence ID" value="ESK55632.1"/>
    <property type="molecule type" value="Genomic_DNA"/>
</dbReference>